<dbReference type="InterPro" id="IPR029061">
    <property type="entry name" value="THDP-binding"/>
</dbReference>
<dbReference type="GO" id="GO:0030976">
    <property type="term" value="F:thiamine pyrophosphate binding"/>
    <property type="evidence" value="ECO:0007669"/>
    <property type="project" value="InterPro"/>
</dbReference>
<keyword evidence="2" id="KW-0670">Pyruvate</keyword>
<gene>
    <name evidence="2" type="primary">nifJ_12</name>
    <name evidence="2" type="ORF">SDC9_182758</name>
</gene>
<dbReference type="PANTHER" id="PTHR32154">
    <property type="entry name" value="PYRUVATE-FLAVODOXIN OXIDOREDUCTASE-RELATED"/>
    <property type="match status" value="1"/>
</dbReference>
<dbReference type="InterPro" id="IPR050722">
    <property type="entry name" value="Pyruvate:ferred/Flavod_OxRd"/>
</dbReference>
<dbReference type="Pfam" id="PF02775">
    <property type="entry name" value="TPP_enzyme_C"/>
    <property type="match status" value="1"/>
</dbReference>
<protein>
    <submittedName>
        <fullName evidence="2">Pyruvate-flavodoxin oxidoreductase</fullName>
        <ecNumber evidence="2">1.2.7.-</ecNumber>
    </submittedName>
</protein>
<organism evidence="2">
    <name type="scientific">bioreactor metagenome</name>
    <dbReference type="NCBI Taxonomy" id="1076179"/>
    <lineage>
        <taxon>unclassified sequences</taxon>
        <taxon>metagenomes</taxon>
        <taxon>ecological metagenomes</taxon>
    </lineage>
</organism>
<feature type="domain" description="Thiamine pyrophosphate enzyme TPP-binding" evidence="1">
    <location>
        <begin position="14"/>
        <end position="126"/>
    </location>
</feature>
<keyword evidence="2" id="KW-0560">Oxidoreductase</keyword>
<dbReference type="EMBL" id="VSSQ01088727">
    <property type="protein sequence ID" value="MPN35261.1"/>
    <property type="molecule type" value="Genomic_DNA"/>
</dbReference>
<dbReference type="Gene3D" id="3.40.50.970">
    <property type="match status" value="1"/>
</dbReference>
<dbReference type="SUPFAM" id="SSF52518">
    <property type="entry name" value="Thiamin diphosphate-binding fold (THDP-binding)"/>
    <property type="match status" value="1"/>
</dbReference>
<evidence type="ECO:0000259" key="1">
    <source>
        <dbReference type="Pfam" id="PF02775"/>
    </source>
</evidence>
<reference evidence="2" key="1">
    <citation type="submission" date="2019-08" db="EMBL/GenBank/DDBJ databases">
        <authorList>
            <person name="Kucharzyk K."/>
            <person name="Murdoch R.W."/>
            <person name="Higgins S."/>
            <person name="Loffler F."/>
        </authorList>
    </citation>
    <scope>NUCLEOTIDE SEQUENCE</scope>
</reference>
<dbReference type="EC" id="1.2.7.-" evidence="2"/>
<dbReference type="GO" id="GO:0016491">
    <property type="term" value="F:oxidoreductase activity"/>
    <property type="evidence" value="ECO:0007669"/>
    <property type="project" value="UniProtKB-KW"/>
</dbReference>
<dbReference type="PANTHER" id="PTHR32154:SF0">
    <property type="entry name" value="PYRUVATE-FLAVODOXIN OXIDOREDUCTASE-RELATED"/>
    <property type="match status" value="1"/>
</dbReference>
<name>A0A645H898_9ZZZZ</name>
<comment type="caution">
    <text evidence="2">The sequence shown here is derived from an EMBL/GenBank/DDBJ whole genome shotgun (WGS) entry which is preliminary data.</text>
</comment>
<dbReference type="GO" id="GO:0006979">
    <property type="term" value="P:response to oxidative stress"/>
    <property type="evidence" value="ECO:0007669"/>
    <property type="project" value="TreeGrafter"/>
</dbReference>
<sequence length="227" mass="25240">MVAKIAELQDYFVDKSLWIIGGDGWAYDIGYGGLDHVVAQNRNVNILVLDTEVYSNTGGQASKSTPIGAVALFANGGKRLTKKNLGFMCMSYGNVFVASIDMGADRNQALQAIRAAEAYNGPSVIIAYSPCIAHGIKGDMRMSQVEAKRAYEAGYWPLYQYNPIDETPFKWQTKEATASFQDFIRSERRYASLQKTAPADTEALFAKAEEDNNRRMKFYKELGDILK</sequence>
<dbReference type="AlphaFoldDB" id="A0A645H898"/>
<accession>A0A645H898</accession>
<dbReference type="InterPro" id="IPR011766">
    <property type="entry name" value="TPP_enzyme_TPP-bd"/>
</dbReference>
<evidence type="ECO:0000313" key="2">
    <source>
        <dbReference type="EMBL" id="MPN35261.1"/>
    </source>
</evidence>
<proteinExistence type="predicted"/>